<organism evidence="3 4">
    <name type="scientific">Metarhizium robertsii</name>
    <dbReference type="NCBI Taxonomy" id="568076"/>
    <lineage>
        <taxon>Eukaryota</taxon>
        <taxon>Fungi</taxon>
        <taxon>Dikarya</taxon>
        <taxon>Ascomycota</taxon>
        <taxon>Pezizomycotina</taxon>
        <taxon>Sordariomycetes</taxon>
        <taxon>Hypocreomycetidae</taxon>
        <taxon>Hypocreales</taxon>
        <taxon>Clavicipitaceae</taxon>
        <taxon>Metarhizium</taxon>
    </lineage>
</organism>
<keyword evidence="2" id="KW-1133">Transmembrane helix</keyword>
<feature type="region of interest" description="Disordered" evidence="1">
    <location>
        <begin position="158"/>
        <end position="210"/>
    </location>
</feature>
<feature type="compositionally biased region" description="Polar residues" evidence="1">
    <location>
        <begin position="195"/>
        <end position="210"/>
    </location>
</feature>
<reference evidence="3 4" key="1">
    <citation type="submission" date="2014-02" db="EMBL/GenBank/DDBJ databases">
        <title>The genome sequence of the entomopathogenic fungus Metarhizium robertsii ARSEF 2575.</title>
        <authorList>
            <person name="Giuliano Garisto Donzelli B."/>
            <person name="Roe B.A."/>
            <person name="Macmil S.L."/>
            <person name="Krasnoff S.B."/>
            <person name="Gibson D.M."/>
        </authorList>
    </citation>
    <scope>NUCLEOTIDE SEQUENCE [LARGE SCALE GENOMIC DNA]</scope>
    <source>
        <strain evidence="3 4">ARSEF 2575</strain>
    </source>
</reference>
<proteinExistence type="predicted"/>
<accession>A0A014P7Q9</accession>
<feature type="compositionally biased region" description="Low complexity" evidence="1">
    <location>
        <begin position="158"/>
        <end position="167"/>
    </location>
</feature>
<dbReference type="EMBL" id="JELW01000020">
    <property type="protein sequence ID" value="EXU99236.1"/>
    <property type="molecule type" value="Genomic_DNA"/>
</dbReference>
<keyword evidence="2" id="KW-0812">Transmembrane</keyword>
<evidence type="ECO:0000256" key="1">
    <source>
        <dbReference type="SAM" id="MobiDB-lite"/>
    </source>
</evidence>
<dbReference type="HOGENOM" id="CLU_1090220_0_0_1"/>
<comment type="caution">
    <text evidence="3">The sequence shown here is derived from an EMBL/GenBank/DDBJ whole genome shotgun (WGS) entry which is preliminary data.</text>
</comment>
<sequence length="255" mass="27847">MPVLRYFFHPGTCRAVLQASSALYWKSITDQYPLAAPVAGIICLASIEAGYLYWMDNRDNAGAKDEPRLLEQLRRLESGVTFRSSWGTPLPVHFLPHQSSDDISLASEPRRGANCAVPVKCTSQRHRTASHGLQTVVRTCTPYNVGEDATFKGRTMVSTGSVGGSTSHGRDGGANFKMSSSPTLPLPKVDRDSPTTRLTQSQSANANSVQPHGFNSVNRFFLVRIGRQLASMFSCTAPLNNFEPETVNKGIRICV</sequence>
<evidence type="ECO:0000256" key="2">
    <source>
        <dbReference type="SAM" id="Phobius"/>
    </source>
</evidence>
<evidence type="ECO:0000313" key="3">
    <source>
        <dbReference type="EMBL" id="EXU99236.1"/>
    </source>
</evidence>
<dbReference type="Proteomes" id="UP000030151">
    <property type="component" value="Unassembled WGS sequence"/>
</dbReference>
<dbReference type="AlphaFoldDB" id="A0A014P7Q9"/>
<gene>
    <name evidence="3" type="ORF">X797_007664</name>
</gene>
<name>A0A014P7Q9_9HYPO</name>
<feature type="transmembrane region" description="Helical" evidence="2">
    <location>
        <begin position="34"/>
        <end position="54"/>
    </location>
</feature>
<evidence type="ECO:0000313" key="4">
    <source>
        <dbReference type="Proteomes" id="UP000030151"/>
    </source>
</evidence>
<keyword evidence="2" id="KW-0472">Membrane</keyword>
<protein>
    <submittedName>
        <fullName evidence="3">Uncharacterized protein</fullName>
    </submittedName>
</protein>